<dbReference type="EMBL" id="JAENIJ010000003">
    <property type="protein sequence ID" value="MBK1881375.1"/>
    <property type="molecule type" value="Genomic_DNA"/>
</dbReference>
<keyword evidence="1" id="KW-0472">Membrane</keyword>
<reference evidence="2" key="1">
    <citation type="submission" date="2021-01" db="EMBL/GenBank/DDBJ databases">
        <title>Modified the classification status of verrucomicrobia.</title>
        <authorList>
            <person name="Feng X."/>
        </authorList>
    </citation>
    <scope>NUCLEOTIDE SEQUENCE</scope>
    <source>
        <strain evidence="2">KCTC 22041</strain>
    </source>
</reference>
<evidence type="ECO:0000313" key="3">
    <source>
        <dbReference type="Proteomes" id="UP000603141"/>
    </source>
</evidence>
<name>A0A934VUQ2_9BACT</name>
<protein>
    <submittedName>
        <fullName evidence="2">Uncharacterized protein</fullName>
    </submittedName>
</protein>
<organism evidence="2 3">
    <name type="scientific">Luteolibacter pohnpeiensis</name>
    <dbReference type="NCBI Taxonomy" id="454153"/>
    <lineage>
        <taxon>Bacteria</taxon>
        <taxon>Pseudomonadati</taxon>
        <taxon>Verrucomicrobiota</taxon>
        <taxon>Verrucomicrobiia</taxon>
        <taxon>Verrucomicrobiales</taxon>
        <taxon>Verrucomicrobiaceae</taxon>
        <taxon>Luteolibacter</taxon>
    </lineage>
</organism>
<evidence type="ECO:0000256" key="1">
    <source>
        <dbReference type="SAM" id="Phobius"/>
    </source>
</evidence>
<keyword evidence="1" id="KW-0812">Transmembrane</keyword>
<dbReference type="AlphaFoldDB" id="A0A934VUQ2"/>
<accession>A0A934VUQ2</accession>
<gene>
    <name evidence="2" type="ORF">JIN85_03045</name>
</gene>
<keyword evidence="3" id="KW-1185">Reference proteome</keyword>
<keyword evidence="1" id="KW-1133">Transmembrane helix</keyword>
<comment type="caution">
    <text evidence="2">The sequence shown here is derived from an EMBL/GenBank/DDBJ whole genome shotgun (WGS) entry which is preliminary data.</text>
</comment>
<sequence length="137" mass="14677">MNRSSLPTDDSWENDAVWMLLDQATPQSPSARFVDDTVREARLEGSPSPWWRQLFGPLQMGIAGTVTAAAAVAIGIFVVSKSPTAPAPVPVAKQVVINPASANIAAIEDIAETEVLISAVDRMDDYSDHELVTLIGF</sequence>
<dbReference type="Proteomes" id="UP000603141">
    <property type="component" value="Unassembled WGS sequence"/>
</dbReference>
<evidence type="ECO:0000313" key="2">
    <source>
        <dbReference type="EMBL" id="MBK1881375.1"/>
    </source>
</evidence>
<proteinExistence type="predicted"/>
<feature type="transmembrane region" description="Helical" evidence="1">
    <location>
        <begin position="58"/>
        <end position="79"/>
    </location>
</feature>
<dbReference type="RefSeq" id="WP_200267515.1">
    <property type="nucleotide sequence ID" value="NZ_JAENIJ010000003.1"/>
</dbReference>